<dbReference type="GO" id="GO:0020037">
    <property type="term" value="F:heme binding"/>
    <property type="evidence" value="ECO:0007669"/>
    <property type="project" value="InterPro"/>
</dbReference>
<evidence type="ECO:0000256" key="1">
    <source>
        <dbReference type="ARBA" id="ARBA00001971"/>
    </source>
</evidence>
<evidence type="ECO:0000256" key="6">
    <source>
        <dbReference type="ARBA" id="ARBA00023004"/>
    </source>
</evidence>
<keyword evidence="4" id="KW-0479">Metal-binding</keyword>
<evidence type="ECO:0000259" key="10">
    <source>
        <dbReference type="PROSITE" id="PS51384"/>
    </source>
</evidence>
<comment type="caution">
    <text evidence="11">The sequence shown here is derived from an EMBL/GenBank/DDBJ whole genome shotgun (WGS) entry which is preliminary data.</text>
</comment>
<name>A0A327N9I8_PSEFL</name>
<dbReference type="InterPro" id="IPR002397">
    <property type="entry name" value="Cyt_P450_B"/>
</dbReference>
<dbReference type="SUPFAM" id="SSF63380">
    <property type="entry name" value="Riboflavin synthase domain-like"/>
    <property type="match status" value="1"/>
</dbReference>
<dbReference type="Pfam" id="PF00111">
    <property type="entry name" value="Fer2"/>
    <property type="match status" value="1"/>
</dbReference>
<sequence length="791" mass="88524">MSPLSALEKTASREAGQSVSSGKCPFDHGQVKPAASAGCPFSPAATSFDPFDEPYQLDPANALRWFRDQEPVFYSDKMGYWIVSRYEDVKAIFRDNRVYSPANALEKVTPFAQEAQDVLMSHGYAMDRTLVNEDEPAHMDRRRALMGSFSVEELAHHEPMVRRLTGEYIDRFIDAGKADLVDQMLWELPLTVALHFLGVPEEDMDTLRRYSIAHTVNTWGRPSPEEQVAVAEAVGQFWRYAGQVLEKMRKEDSGEGWMGYALQRQKDIPEIVTDSYLHSMMMAGIVAAHETTAHASANALKLLLTHRTAWDQLCADPALIPNAVEECLRFSGSIVAWRRLATEATRIGDVEIPKGAKLMVVMASANHDERHFENADELDIYRDNTTDHLSFGYGSHQCLGKNLARMEMRIFIEEFTKRLPHMRLVENQTFEAIPNISFHGPEHLWVEWDPERNPERAVPGIVDSYLPLKIGPPARADIYRHVVVTQVKQEADAVLGITLADPSGSKLPGWTPGAHIDVIAGDYVRKYSLCGSLHNGHEFKIAVLKDECGRGGSAFIHQTITQGMALKIRGPRNHFRLDETADDYLLIAGGIGITPVISMADRLKQLGKRYRIHYAGRSMQSMAFIERLKRDHLEHVQFYSVDQGRRLQVGSLLEATAAGAQLYACGPERLLTHLQEQVLCRPDLTLRIEHFSAALRPLDATTEKGFTVDLQDSGLTIHVAPEQTLLQALQTFNVDIPSDCGEGLCGSCEVRVAQGEVDHRDKVLTTSERQVNDRMMACCSRAKSGRLVLKL</sequence>
<evidence type="ECO:0000256" key="5">
    <source>
        <dbReference type="ARBA" id="ARBA00023002"/>
    </source>
</evidence>
<keyword evidence="6" id="KW-0408">Iron</keyword>
<dbReference type="PRINTS" id="PR00359">
    <property type="entry name" value="BP450"/>
</dbReference>
<dbReference type="PROSITE" id="PS51085">
    <property type="entry name" value="2FE2S_FER_2"/>
    <property type="match status" value="1"/>
</dbReference>
<feature type="domain" description="FAD-binding FR-type" evidence="10">
    <location>
        <begin position="477"/>
        <end position="578"/>
    </location>
</feature>
<dbReference type="Gene3D" id="3.10.20.30">
    <property type="match status" value="1"/>
</dbReference>
<dbReference type="CDD" id="cd00207">
    <property type="entry name" value="fer2"/>
    <property type="match status" value="1"/>
</dbReference>
<evidence type="ECO:0000256" key="3">
    <source>
        <dbReference type="ARBA" id="ARBA00022617"/>
    </source>
</evidence>
<dbReference type="PANTHER" id="PTHR46696:SF1">
    <property type="entry name" value="CYTOCHROME P450 YJIB-RELATED"/>
    <property type="match status" value="1"/>
</dbReference>
<protein>
    <submittedName>
        <fullName evidence="11">Cytochrome</fullName>
    </submittedName>
</protein>
<keyword evidence="3" id="KW-0349">Heme</keyword>
<dbReference type="PROSITE" id="PS00197">
    <property type="entry name" value="2FE2S_FER_1"/>
    <property type="match status" value="1"/>
</dbReference>
<dbReference type="InterPro" id="IPR017927">
    <property type="entry name" value="FAD-bd_FR_type"/>
</dbReference>
<dbReference type="RefSeq" id="WP_111282482.1">
    <property type="nucleotide sequence ID" value="NZ_QLIN01000003.1"/>
</dbReference>
<dbReference type="PROSITE" id="PS51384">
    <property type="entry name" value="FAD_FR"/>
    <property type="match status" value="1"/>
</dbReference>
<dbReference type="Proteomes" id="UP000249493">
    <property type="component" value="Unassembled WGS sequence"/>
</dbReference>
<dbReference type="InterPro" id="IPR039261">
    <property type="entry name" value="FNR_nucleotide-bd"/>
</dbReference>
<dbReference type="CDD" id="cd06185">
    <property type="entry name" value="PDR_like"/>
    <property type="match status" value="1"/>
</dbReference>
<dbReference type="PROSITE" id="PS00086">
    <property type="entry name" value="CYTOCHROME_P450"/>
    <property type="match status" value="1"/>
</dbReference>
<feature type="domain" description="2Fe-2S ferredoxin-type" evidence="9">
    <location>
        <begin position="704"/>
        <end position="791"/>
    </location>
</feature>
<dbReference type="InterPro" id="IPR001128">
    <property type="entry name" value="Cyt_P450"/>
</dbReference>
<dbReference type="GO" id="GO:0016705">
    <property type="term" value="F:oxidoreductase activity, acting on paired donors, with incorporation or reduction of molecular oxygen"/>
    <property type="evidence" value="ECO:0007669"/>
    <property type="project" value="InterPro"/>
</dbReference>
<dbReference type="PANTHER" id="PTHR46696">
    <property type="entry name" value="P450, PUTATIVE (EUROFUNG)-RELATED"/>
    <property type="match status" value="1"/>
</dbReference>
<dbReference type="GO" id="GO:0005506">
    <property type="term" value="F:iron ion binding"/>
    <property type="evidence" value="ECO:0007669"/>
    <property type="project" value="InterPro"/>
</dbReference>
<dbReference type="Gene3D" id="3.40.50.80">
    <property type="entry name" value="Nucleotide-binding domain of ferredoxin-NADP reductase (FNR) module"/>
    <property type="match status" value="1"/>
</dbReference>
<evidence type="ECO:0000313" key="11">
    <source>
        <dbReference type="EMBL" id="RAI70899.1"/>
    </source>
</evidence>
<evidence type="ECO:0000313" key="12">
    <source>
        <dbReference type="Proteomes" id="UP000249493"/>
    </source>
</evidence>
<dbReference type="Pfam" id="PF00067">
    <property type="entry name" value="p450"/>
    <property type="match status" value="1"/>
</dbReference>
<dbReference type="InterPro" id="IPR001041">
    <property type="entry name" value="2Fe-2S_ferredoxin-type"/>
</dbReference>
<evidence type="ECO:0000256" key="7">
    <source>
        <dbReference type="ARBA" id="ARBA00023033"/>
    </source>
</evidence>
<dbReference type="InterPro" id="IPR036010">
    <property type="entry name" value="2Fe-2S_ferredoxin-like_sf"/>
</dbReference>
<dbReference type="InterPro" id="IPR006058">
    <property type="entry name" value="2Fe2S_fd_BS"/>
</dbReference>
<keyword evidence="7" id="KW-0503">Monooxygenase</keyword>
<dbReference type="SUPFAM" id="SSF54292">
    <property type="entry name" value="2Fe-2S ferredoxin-like"/>
    <property type="match status" value="1"/>
</dbReference>
<dbReference type="EMBL" id="QLIN01000003">
    <property type="protein sequence ID" value="RAI70899.1"/>
    <property type="molecule type" value="Genomic_DNA"/>
</dbReference>
<dbReference type="SUPFAM" id="SSF48264">
    <property type="entry name" value="Cytochrome P450"/>
    <property type="match status" value="1"/>
</dbReference>
<reference evidence="11 12" key="1">
    <citation type="submission" date="2018-06" db="EMBL/GenBank/DDBJ databases">
        <authorList>
            <person name="Zhirakovskaya E."/>
        </authorList>
    </citation>
    <scope>NUCLEOTIDE SEQUENCE [LARGE SCALE GENOMIC DNA]</scope>
    <source>
        <strain evidence="11 12">LY3</strain>
    </source>
</reference>
<dbReference type="InterPro" id="IPR012675">
    <property type="entry name" value="Beta-grasp_dom_sf"/>
</dbReference>
<dbReference type="AlphaFoldDB" id="A0A327N9I8"/>
<dbReference type="InterPro" id="IPR036396">
    <property type="entry name" value="Cyt_P450_sf"/>
</dbReference>
<evidence type="ECO:0000256" key="4">
    <source>
        <dbReference type="ARBA" id="ARBA00022723"/>
    </source>
</evidence>
<comment type="cofactor">
    <cofactor evidence="1">
        <name>heme</name>
        <dbReference type="ChEBI" id="CHEBI:30413"/>
    </cofactor>
</comment>
<comment type="similarity">
    <text evidence="2">Belongs to the cytochrome P450 family.</text>
</comment>
<organism evidence="11 12">
    <name type="scientific">Pseudomonas fluorescens</name>
    <dbReference type="NCBI Taxonomy" id="294"/>
    <lineage>
        <taxon>Bacteria</taxon>
        <taxon>Pseudomonadati</taxon>
        <taxon>Pseudomonadota</taxon>
        <taxon>Gammaproteobacteria</taxon>
        <taxon>Pseudomonadales</taxon>
        <taxon>Pseudomonadaceae</taxon>
        <taxon>Pseudomonas</taxon>
    </lineage>
</organism>
<dbReference type="FunFam" id="1.10.630.10:FF:000018">
    <property type="entry name" value="Cytochrome P450 monooxygenase"/>
    <property type="match status" value="1"/>
</dbReference>
<evidence type="ECO:0000259" key="9">
    <source>
        <dbReference type="PROSITE" id="PS51085"/>
    </source>
</evidence>
<dbReference type="InterPro" id="IPR017938">
    <property type="entry name" value="Riboflavin_synthase-like_b-brl"/>
</dbReference>
<accession>A0A327N9I8</accession>
<feature type="region of interest" description="Disordered" evidence="8">
    <location>
        <begin position="1"/>
        <end position="24"/>
    </location>
</feature>
<dbReference type="GO" id="GO:0051537">
    <property type="term" value="F:2 iron, 2 sulfur cluster binding"/>
    <property type="evidence" value="ECO:0007669"/>
    <property type="project" value="InterPro"/>
</dbReference>
<proteinExistence type="inferred from homology"/>
<dbReference type="InterPro" id="IPR017972">
    <property type="entry name" value="Cyt_P450_CS"/>
</dbReference>
<dbReference type="GO" id="GO:0004497">
    <property type="term" value="F:monooxygenase activity"/>
    <property type="evidence" value="ECO:0007669"/>
    <property type="project" value="UniProtKB-KW"/>
</dbReference>
<evidence type="ECO:0000256" key="2">
    <source>
        <dbReference type="ARBA" id="ARBA00010617"/>
    </source>
</evidence>
<dbReference type="SUPFAM" id="SSF52343">
    <property type="entry name" value="Ferredoxin reductase-like, C-terminal NADP-linked domain"/>
    <property type="match status" value="1"/>
</dbReference>
<dbReference type="Gene3D" id="2.40.30.10">
    <property type="entry name" value="Translation factors"/>
    <property type="match status" value="1"/>
</dbReference>
<evidence type="ECO:0000256" key="8">
    <source>
        <dbReference type="SAM" id="MobiDB-lite"/>
    </source>
</evidence>
<dbReference type="CDD" id="cd11078">
    <property type="entry name" value="CYP130-like"/>
    <property type="match status" value="1"/>
</dbReference>
<dbReference type="Gene3D" id="1.10.630.10">
    <property type="entry name" value="Cytochrome P450"/>
    <property type="match status" value="1"/>
</dbReference>
<keyword evidence="5" id="KW-0560">Oxidoreductase</keyword>
<gene>
    <name evidence="11" type="ORF">DOZ80_10545</name>
</gene>